<organism evidence="1 2">
    <name type="scientific">Candidatus Nucleicultrix amoebiphila FS5</name>
    <dbReference type="NCBI Taxonomy" id="1414854"/>
    <lineage>
        <taxon>Bacteria</taxon>
        <taxon>Pseudomonadati</taxon>
        <taxon>Pseudomonadota</taxon>
        <taxon>Alphaproteobacteria</taxon>
        <taxon>Holosporales</taxon>
        <taxon>Candidatus Nucleicultricaceae</taxon>
        <taxon>Candidatus Nucleicultrix</taxon>
    </lineage>
</organism>
<keyword evidence="2" id="KW-1185">Reference proteome</keyword>
<protein>
    <submittedName>
        <fullName evidence="1">Uncharacterized protein</fullName>
    </submittedName>
</protein>
<dbReference type="RefSeq" id="WP_085784150.1">
    <property type="nucleotide sequence ID" value="NZ_CP008743.1"/>
</dbReference>
<dbReference type="AlphaFoldDB" id="A0A1W6N482"/>
<dbReference type="KEGG" id="naf:GQ61_04510"/>
<proteinExistence type="predicted"/>
<accession>A0A1W6N482</accession>
<sequence length="228" mass="26555">MGLQCRRLKFIFIMLGLCVGAGSGESHGSFFLVEEVIKDFSRLTVKSTASRAKPLPQKAFVRKNYRKGMPRTLFFQPMLSKNFPNARGYHITCAVHDEGKKGKKETKPTFNISVKDFKNEGLEVELVLEIKEENNRFHGLYSLNTELRMEADLCVRDHYTSSTYLELIHNTLIPKKELDFLDDRRGNHHRIKHYSQTTQDLAEQVEEYSRYLIYGAKFKMILPPERKF</sequence>
<evidence type="ECO:0000313" key="1">
    <source>
        <dbReference type="EMBL" id="ARN84690.1"/>
    </source>
</evidence>
<gene>
    <name evidence="1" type="ORF">GQ61_04510</name>
</gene>
<reference evidence="1 2" key="1">
    <citation type="submission" date="2014-06" db="EMBL/GenBank/DDBJ databases">
        <title>The genome of the endonuclear symbiont Nucleicultrix amoebiphila.</title>
        <authorList>
            <person name="Schulz F."/>
            <person name="Horn M."/>
        </authorList>
    </citation>
    <scope>NUCLEOTIDE SEQUENCE [LARGE SCALE GENOMIC DNA]</scope>
    <source>
        <strain evidence="1 2">FS5</strain>
    </source>
</reference>
<evidence type="ECO:0000313" key="2">
    <source>
        <dbReference type="Proteomes" id="UP000237351"/>
    </source>
</evidence>
<dbReference type="EMBL" id="CP008743">
    <property type="protein sequence ID" value="ARN84690.1"/>
    <property type="molecule type" value="Genomic_DNA"/>
</dbReference>
<dbReference type="Proteomes" id="UP000237351">
    <property type="component" value="Chromosome"/>
</dbReference>
<name>A0A1W6N482_9PROT</name>